<evidence type="ECO:0000256" key="6">
    <source>
        <dbReference type="ARBA" id="ARBA00022989"/>
    </source>
</evidence>
<evidence type="ECO:0000256" key="1">
    <source>
        <dbReference type="ARBA" id="ARBA00004651"/>
    </source>
</evidence>
<dbReference type="AlphaFoldDB" id="A0A377B5V9"/>
<protein>
    <recommendedName>
        <fullName evidence="8">Probable membrane transporter protein</fullName>
    </recommendedName>
</protein>
<evidence type="ECO:0000256" key="5">
    <source>
        <dbReference type="ARBA" id="ARBA00022692"/>
    </source>
</evidence>
<dbReference type="InterPro" id="IPR002781">
    <property type="entry name" value="TM_pro_TauE-like"/>
</dbReference>
<dbReference type="PANTHER" id="PTHR30269:SF37">
    <property type="entry name" value="MEMBRANE TRANSPORTER PROTEIN"/>
    <property type="match status" value="1"/>
</dbReference>
<evidence type="ECO:0000256" key="7">
    <source>
        <dbReference type="ARBA" id="ARBA00023136"/>
    </source>
</evidence>
<proteinExistence type="inferred from homology"/>
<reference evidence="9 10" key="1">
    <citation type="submission" date="2018-06" db="EMBL/GenBank/DDBJ databases">
        <authorList>
            <consortium name="Pathogen Informatics"/>
            <person name="Doyle S."/>
        </authorList>
    </citation>
    <scope>NUCLEOTIDE SEQUENCE [LARGE SCALE GENOMIC DNA]</scope>
    <source>
        <strain evidence="9 10">NCTC9962</strain>
    </source>
</reference>
<keyword evidence="8" id="KW-0997">Cell inner membrane</keyword>
<feature type="transmembrane region" description="Helical" evidence="8">
    <location>
        <begin position="86"/>
        <end position="106"/>
    </location>
</feature>
<feature type="transmembrane region" description="Helical" evidence="8">
    <location>
        <begin position="16"/>
        <end position="42"/>
    </location>
</feature>
<comment type="subcellular location">
    <subcellularLocation>
        <location evidence="8">Cell inner membrane</location>
        <topology evidence="8">Multi-pass membrane protein</topology>
    </subcellularLocation>
    <subcellularLocation>
        <location evidence="1">Cell membrane</location>
        <topology evidence="1">Multi-pass membrane protein</topology>
    </subcellularLocation>
</comment>
<feature type="transmembrane region" description="Helical" evidence="8">
    <location>
        <begin position="54"/>
        <end position="74"/>
    </location>
</feature>
<evidence type="ECO:0000256" key="3">
    <source>
        <dbReference type="ARBA" id="ARBA00022448"/>
    </source>
</evidence>
<keyword evidence="6 8" id="KW-1133">Transmembrane helix</keyword>
<evidence type="ECO:0000313" key="9">
    <source>
        <dbReference type="EMBL" id="STL47956.1"/>
    </source>
</evidence>
<accession>A0A377B5V9</accession>
<name>A0A377B5V9_ECOLX</name>
<dbReference type="Proteomes" id="UP000254052">
    <property type="component" value="Unassembled WGS sequence"/>
</dbReference>
<dbReference type="PANTHER" id="PTHR30269">
    <property type="entry name" value="TRANSMEMBRANE PROTEIN YFCA"/>
    <property type="match status" value="1"/>
</dbReference>
<dbReference type="GO" id="GO:0005886">
    <property type="term" value="C:plasma membrane"/>
    <property type="evidence" value="ECO:0007669"/>
    <property type="project" value="UniProtKB-SubCell"/>
</dbReference>
<evidence type="ECO:0000256" key="8">
    <source>
        <dbReference type="RuleBase" id="RU363041"/>
    </source>
</evidence>
<dbReference type="EMBL" id="UGED01000008">
    <property type="protein sequence ID" value="STL47956.1"/>
    <property type="molecule type" value="Genomic_DNA"/>
</dbReference>
<evidence type="ECO:0000313" key="10">
    <source>
        <dbReference type="Proteomes" id="UP000254052"/>
    </source>
</evidence>
<evidence type="ECO:0000256" key="4">
    <source>
        <dbReference type="ARBA" id="ARBA00022475"/>
    </source>
</evidence>
<keyword evidence="5 8" id="KW-0812">Transmembrane</keyword>
<feature type="transmembrane region" description="Helical" evidence="8">
    <location>
        <begin position="113"/>
        <end position="132"/>
    </location>
</feature>
<comment type="similarity">
    <text evidence="2 8">Belongs to the 4-toluene sulfonate uptake permease (TSUP) (TC 2.A.102) family.</text>
</comment>
<dbReference type="Pfam" id="PF01925">
    <property type="entry name" value="TauE"/>
    <property type="match status" value="1"/>
</dbReference>
<gene>
    <name evidence="9" type="ORF">NCTC9962_03457</name>
</gene>
<keyword evidence="7 8" id="KW-0472">Membrane</keyword>
<evidence type="ECO:0000256" key="2">
    <source>
        <dbReference type="ARBA" id="ARBA00009142"/>
    </source>
</evidence>
<sequence>MDFFTLFSPDGVMLETNVVCIVIALMFLYTFVGICAGFGGGLTTMPLVTLMLPVKMATPLSVIVGTATALYATWLSRKETDWRSAMVLIIFSFLGIPVGLYALSYLPDHFMKVGLGGFLILYPFTVCLFTPADL</sequence>
<organism evidence="9 10">
    <name type="scientific">Escherichia coli</name>
    <dbReference type="NCBI Taxonomy" id="562"/>
    <lineage>
        <taxon>Bacteria</taxon>
        <taxon>Pseudomonadati</taxon>
        <taxon>Pseudomonadota</taxon>
        <taxon>Gammaproteobacteria</taxon>
        <taxon>Enterobacterales</taxon>
        <taxon>Enterobacteriaceae</taxon>
        <taxon>Escherichia</taxon>
    </lineage>
</organism>
<dbReference type="InterPro" id="IPR052017">
    <property type="entry name" value="TSUP"/>
</dbReference>
<keyword evidence="4 8" id="KW-1003">Cell membrane</keyword>
<keyword evidence="3" id="KW-0813">Transport</keyword>